<reference evidence="1" key="1">
    <citation type="submission" date="2018-02" db="EMBL/GenBank/DDBJ databases">
        <title>Rhizophora mucronata_Transcriptome.</title>
        <authorList>
            <person name="Meera S.P."/>
            <person name="Sreeshan A."/>
            <person name="Augustine A."/>
        </authorList>
    </citation>
    <scope>NUCLEOTIDE SEQUENCE</scope>
    <source>
        <tissue evidence="1">Leaf</tissue>
    </source>
</reference>
<accession>A0A2P2PIA6</accession>
<dbReference type="AlphaFoldDB" id="A0A2P2PIA6"/>
<name>A0A2P2PIA6_RHIMU</name>
<proteinExistence type="predicted"/>
<sequence length="44" mass="5177">MPKLSMSLFYGFYDSFLHFTSEERLPLGMPEVIFCDLVNLWACQ</sequence>
<organism evidence="1">
    <name type="scientific">Rhizophora mucronata</name>
    <name type="common">Asiatic mangrove</name>
    <dbReference type="NCBI Taxonomy" id="61149"/>
    <lineage>
        <taxon>Eukaryota</taxon>
        <taxon>Viridiplantae</taxon>
        <taxon>Streptophyta</taxon>
        <taxon>Embryophyta</taxon>
        <taxon>Tracheophyta</taxon>
        <taxon>Spermatophyta</taxon>
        <taxon>Magnoliopsida</taxon>
        <taxon>eudicotyledons</taxon>
        <taxon>Gunneridae</taxon>
        <taxon>Pentapetalae</taxon>
        <taxon>rosids</taxon>
        <taxon>fabids</taxon>
        <taxon>Malpighiales</taxon>
        <taxon>Rhizophoraceae</taxon>
        <taxon>Rhizophora</taxon>
    </lineage>
</organism>
<dbReference type="EMBL" id="GGEC01073887">
    <property type="protein sequence ID" value="MBX54371.1"/>
    <property type="molecule type" value="Transcribed_RNA"/>
</dbReference>
<protein>
    <submittedName>
        <fullName evidence="1">Uncharacterized protein</fullName>
    </submittedName>
</protein>
<evidence type="ECO:0000313" key="1">
    <source>
        <dbReference type="EMBL" id="MBX54371.1"/>
    </source>
</evidence>